<keyword evidence="1" id="KW-0732">Signal</keyword>
<name>A0AAP8T8J6_9BACT</name>
<dbReference type="EMBL" id="PJKN01000007">
    <property type="protein sequence ID" value="PNC53895.1"/>
    <property type="molecule type" value="Genomic_DNA"/>
</dbReference>
<dbReference type="PANTHER" id="PTHR33336:SF3">
    <property type="entry name" value="ABM DOMAIN-CONTAINING PROTEIN"/>
    <property type="match status" value="1"/>
</dbReference>
<dbReference type="Pfam" id="PF03992">
    <property type="entry name" value="ABM"/>
    <property type="match status" value="1"/>
</dbReference>
<dbReference type="PROSITE" id="PS51725">
    <property type="entry name" value="ABM"/>
    <property type="match status" value="1"/>
</dbReference>
<feature type="signal peptide" evidence="1">
    <location>
        <begin position="1"/>
        <end position="21"/>
    </location>
</feature>
<dbReference type="Gene3D" id="3.30.70.100">
    <property type="match status" value="1"/>
</dbReference>
<dbReference type="PANTHER" id="PTHR33336">
    <property type="entry name" value="QUINOL MONOOXYGENASE YGIN-RELATED"/>
    <property type="match status" value="1"/>
</dbReference>
<evidence type="ECO:0000259" key="2">
    <source>
        <dbReference type="PROSITE" id="PS51725"/>
    </source>
</evidence>
<dbReference type="SUPFAM" id="SSF54909">
    <property type="entry name" value="Dimeric alpha+beta barrel"/>
    <property type="match status" value="1"/>
</dbReference>
<dbReference type="Proteomes" id="UP000235914">
    <property type="component" value="Unassembled WGS sequence"/>
</dbReference>
<feature type="domain" description="ABM" evidence="2">
    <location>
        <begin position="50"/>
        <end position="143"/>
    </location>
</feature>
<keyword evidence="3" id="KW-0503">Monooxygenase</keyword>
<evidence type="ECO:0000313" key="4">
    <source>
        <dbReference type="Proteomes" id="UP000235914"/>
    </source>
</evidence>
<dbReference type="InterPro" id="IPR007138">
    <property type="entry name" value="ABM_dom"/>
</dbReference>
<dbReference type="InterPro" id="IPR011008">
    <property type="entry name" value="Dimeric_a/b-barrel"/>
</dbReference>
<reference evidence="3 4" key="1">
    <citation type="journal article" date="2017" name="BMC Genomics">
        <title>Genome sequencing of 39 Akkermansia muciniphila isolates reveals its population structure, genomic and functional diverisity, and global distribution in mammalian gut microbiotas.</title>
        <authorList>
            <person name="Guo X."/>
            <person name="Li S."/>
            <person name="Zhang J."/>
            <person name="Wu F."/>
            <person name="Li X."/>
            <person name="Wu D."/>
            <person name="Zhang M."/>
            <person name="Ou Z."/>
            <person name="Jie Z."/>
            <person name="Yan Q."/>
            <person name="Li P."/>
            <person name="Yi J."/>
            <person name="Peng Y."/>
        </authorList>
    </citation>
    <scope>NUCLEOTIDE SEQUENCE [LARGE SCALE GENOMIC DNA]</scope>
    <source>
        <strain evidence="3 4">GP43</strain>
    </source>
</reference>
<gene>
    <name evidence="3" type="ORF">CXU09_11445</name>
</gene>
<feature type="chain" id="PRO_5042934938" evidence="1">
    <location>
        <begin position="22"/>
        <end position="153"/>
    </location>
</feature>
<organism evidence="3 4">
    <name type="scientific">Akkermansia muciniphila</name>
    <dbReference type="NCBI Taxonomy" id="239935"/>
    <lineage>
        <taxon>Bacteria</taxon>
        <taxon>Pseudomonadati</taxon>
        <taxon>Verrucomicrobiota</taxon>
        <taxon>Verrucomicrobiia</taxon>
        <taxon>Verrucomicrobiales</taxon>
        <taxon>Akkermansiaceae</taxon>
        <taxon>Akkermansia</taxon>
    </lineage>
</organism>
<proteinExistence type="predicted"/>
<sequence length="153" mass="16997">MKRTIAGMAFSLACLMNLSGAQTINYDKVEMENGKNTGMCVKLPMQPDGIVRLSKIEVHSEYLEEYVKYAIEVGEISLRTEPGVLTMYAVAEKENACKITILETYASQKAYKSHIASAHFQKYKQGTKRMVKALVLSDQTPLNPSSSIANIIK</sequence>
<dbReference type="AlphaFoldDB" id="A0AAP8T8J6"/>
<comment type="caution">
    <text evidence="3">The sequence shown here is derived from an EMBL/GenBank/DDBJ whole genome shotgun (WGS) entry which is preliminary data.</text>
</comment>
<accession>A0AAP8T8J6</accession>
<dbReference type="InterPro" id="IPR050744">
    <property type="entry name" value="AI-2_Isomerase_LsrG"/>
</dbReference>
<keyword evidence="3" id="KW-0560">Oxidoreductase</keyword>
<protein>
    <submittedName>
        <fullName evidence="3">Antibiotic biosynthesis monooxygenase</fullName>
    </submittedName>
</protein>
<evidence type="ECO:0000313" key="3">
    <source>
        <dbReference type="EMBL" id="PNC53895.1"/>
    </source>
</evidence>
<dbReference type="RefSeq" id="WP_102736139.1">
    <property type="nucleotide sequence ID" value="NZ_PJKN01000007.1"/>
</dbReference>
<evidence type="ECO:0000256" key="1">
    <source>
        <dbReference type="SAM" id="SignalP"/>
    </source>
</evidence>
<dbReference type="GO" id="GO:0004497">
    <property type="term" value="F:monooxygenase activity"/>
    <property type="evidence" value="ECO:0007669"/>
    <property type="project" value="UniProtKB-KW"/>
</dbReference>